<dbReference type="Gene3D" id="2.40.160.60">
    <property type="entry name" value="Outer membrane protein transport protein (OMPP1/FadL/TodX)"/>
    <property type="match status" value="1"/>
</dbReference>
<sequence length="160" mass="18052">MKTLITFSIFFYSLFSFSQESSFWNNTRFGGSFGFSFGSNTTTLSISPSAVYDFNEEFSLGGSIGYLYNKSSNYSANMYSASVITLYRPIPEIEFSGELLQSYVSKKIGTVKDNYSYPSLNIGVAYITGKVTFGVQYDVLYEEDKSIYANAFSPFIRIFF</sequence>
<organism evidence="2 3">
    <name type="scientific">Tenacibaculum soleae</name>
    <dbReference type="NCBI Taxonomy" id="447689"/>
    <lineage>
        <taxon>Bacteria</taxon>
        <taxon>Pseudomonadati</taxon>
        <taxon>Bacteroidota</taxon>
        <taxon>Flavobacteriia</taxon>
        <taxon>Flavobacteriales</taxon>
        <taxon>Flavobacteriaceae</taxon>
        <taxon>Tenacibaculum</taxon>
    </lineage>
</organism>
<evidence type="ECO:0008006" key="4">
    <source>
        <dbReference type="Google" id="ProtNLM"/>
    </source>
</evidence>
<dbReference type="AlphaFoldDB" id="A0A1B9XYS8"/>
<keyword evidence="3" id="KW-1185">Reference proteome</keyword>
<dbReference type="STRING" id="447689.BA195_07265"/>
<feature type="chain" id="PRO_5008640079" description="Alpha-ketoglutarate decarboxylase" evidence="1">
    <location>
        <begin position="19"/>
        <end position="160"/>
    </location>
</feature>
<evidence type="ECO:0000313" key="3">
    <source>
        <dbReference type="Proteomes" id="UP000093186"/>
    </source>
</evidence>
<accession>A0A1B9XYS8</accession>
<proteinExistence type="predicted"/>
<dbReference type="RefSeq" id="WP_068704013.1">
    <property type="nucleotide sequence ID" value="NZ_MAKX01000002.1"/>
</dbReference>
<dbReference type="Proteomes" id="UP000093186">
    <property type="component" value="Unassembled WGS sequence"/>
</dbReference>
<gene>
    <name evidence="2" type="ORF">BA195_07265</name>
</gene>
<dbReference type="EMBL" id="MAKX01000002">
    <property type="protein sequence ID" value="OCK42704.1"/>
    <property type="molecule type" value="Genomic_DNA"/>
</dbReference>
<reference evidence="2 3" key="1">
    <citation type="submission" date="2016-06" db="EMBL/GenBank/DDBJ databases">
        <title>Draft Genome Sequence of Tenacibaculum soleae UCD-KL19.</title>
        <authorList>
            <person name="Eisen J.A."/>
            <person name="Coil D.A."/>
            <person name="Lujan K.M."/>
        </authorList>
    </citation>
    <scope>NUCLEOTIDE SEQUENCE [LARGE SCALE GENOMIC DNA]</scope>
    <source>
        <strain evidence="2 3">UCD-KL19</strain>
    </source>
</reference>
<dbReference type="OrthoDB" id="1160493at2"/>
<evidence type="ECO:0000313" key="2">
    <source>
        <dbReference type="EMBL" id="OCK42704.1"/>
    </source>
</evidence>
<name>A0A1B9XYS8_9FLAO</name>
<protein>
    <recommendedName>
        <fullName evidence="4">Alpha-ketoglutarate decarboxylase</fullName>
    </recommendedName>
</protein>
<comment type="caution">
    <text evidence="2">The sequence shown here is derived from an EMBL/GenBank/DDBJ whole genome shotgun (WGS) entry which is preliminary data.</text>
</comment>
<evidence type="ECO:0000256" key="1">
    <source>
        <dbReference type="SAM" id="SignalP"/>
    </source>
</evidence>
<feature type="signal peptide" evidence="1">
    <location>
        <begin position="1"/>
        <end position="18"/>
    </location>
</feature>
<keyword evidence="1" id="KW-0732">Signal</keyword>